<dbReference type="GO" id="GO:0043427">
    <property type="term" value="P:carbon fixation by 3-hydroxypropionate cycle"/>
    <property type="evidence" value="ECO:0007669"/>
    <property type="project" value="UniProtKB-ARBA"/>
</dbReference>
<organism evidence="10 11">
    <name type="scientific">Candidatus Nitrosocosmicus arcticus</name>
    <dbReference type="NCBI Taxonomy" id="2035267"/>
    <lineage>
        <taxon>Archaea</taxon>
        <taxon>Nitrososphaerota</taxon>
        <taxon>Nitrososphaeria</taxon>
        <taxon>Nitrososphaerales</taxon>
        <taxon>Nitrososphaeraceae</taxon>
        <taxon>Candidatus Nitrosocosmicus</taxon>
    </lineage>
</organism>
<evidence type="ECO:0000259" key="7">
    <source>
        <dbReference type="Pfam" id="PF00501"/>
    </source>
</evidence>
<dbReference type="GO" id="GO:0043955">
    <property type="term" value="F:3-hydroxypropionyl-CoA synthetase activity"/>
    <property type="evidence" value="ECO:0007669"/>
    <property type="project" value="UniProtKB-ARBA"/>
</dbReference>
<dbReference type="CDD" id="cd05966">
    <property type="entry name" value="ACS"/>
    <property type="match status" value="1"/>
</dbReference>
<dbReference type="NCBIfam" id="TIGR02188">
    <property type="entry name" value="Ac_CoA_lig_AcsA"/>
    <property type="match status" value="1"/>
</dbReference>
<accession>A0A557SRA7</accession>
<dbReference type="GO" id="GO:0005524">
    <property type="term" value="F:ATP binding"/>
    <property type="evidence" value="ECO:0007669"/>
    <property type="project" value="UniProtKB-KW"/>
</dbReference>
<dbReference type="Pfam" id="PF13193">
    <property type="entry name" value="AMP-binding_C"/>
    <property type="match status" value="1"/>
</dbReference>
<keyword evidence="5" id="KW-0067">ATP-binding</keyword>
<comment type="caution">
    <text evidence="10">The sequence shown here is derived from an EMBL/GenBank/DDBJ whole genome shotgun (WGS) entry which is preliminary data.</text>
</comment>
<dbReference type="InterPro" id="IPR000873">
    <property type="entry name" value="AMP-dep_synth/lig_dom"/>
</dbReference>
<feature type="domain" description="AMP-binding enzyme C-terminal" evidence="8">
    <location>
        <begin position="524"/>
        <end position="602"/>
    </location>
</feature>
<dbReference type="InterPro" id="IPR025110">
    <property type="entry name" value="AMP-bd_C"/>
</dbReference>
<dbReference type="GO" id="GO:0003987">
    <property type="term" value="F:acetate-CoA ligase activity"/>
    <property type="evidence" value="ECO:0007669"/>
    <property type="project" value="UniProtKB-UniRule"/>
</dbReference>
<dbReference type="Pfam" id="PF00501">
    <property type="entry name" value="AMP-binding"/>
    <property type="match status" value="1"/>
</dbReference>
<evidence type="ECO:0000259" key="8">
    <source>
        <dbReference type="Pfam" id="PF13193"/>
    </source>
</evidence>
<dbReference type="AlphaFoldDB" id="A0A557SRA7"/>
<dbReference type="GO" id="GO:0016208">
    <property type="term" value="F:AMP binding"/>
    <property type="evidence" value="ECO:0007669"/>
    <property type="project" value="InterPro"/>
</dbReference>
<dbReference type="NCBIfam" id="NF001208">
    <property type="entry name" value="PRK00174.1"/>
    <property type="match status" value="1"/>
</dbReference>
<dbReference type="PROSITE" id="PS00455">
    <property type="entry name" value="AMP_BINDING"/>
    <property type="match status" value="1"/>
</dbReference>
<feature type="domain" description="AMP-dependent synthetase/ligase" evidence="7">
    <location>
        <begin position="83"/>
        <end position="463"/>
    </location>
</feature>
<evidence type="ECO:0000256" key="1">
    <source>
        <dbReference type="ARBA" id="ARBA00006432"/>
    </source>
</evidence>
<dbReference type="Gene3D" id="3.30.300.30">
    <property type="match status" value="1"/>
</dbReference>
<protein>
    <recommendedName>
        <fullName evidence="2 6">Acetate--CoA ligase</fullName>
        <ecNumber evidence="2 6">6.2.1.1</ecNumber>
    </recommendedName>
</protein>
<comment type="similarity">
    <text evidence="1">Belongs to the ATP-dependent AMP-binding enzyme family.</text>
</comment>
<dbReference type="InterPro" id="IPR032387">
    <property type="entry name" value="ACAS_N"/>
</dbReference>
<dbReference type="EC" id="6.2.1.1" evidence="2 6"/>
<gene>
    <name evidence="10" type="primary">acsA2</name>
    <name evidence="10" type="ORF">NARC_200017</name>
</gene>
<dbReference type="PANTHER" id="PTHR24095">
    <property type="entry name" value="ACETYL-COENZYME A SYNTHETASE"/>
    <property type="match status" value="1"/>
</dbReference>
<reference evidence="10 11" key="1">
    <citation type="journal article" date="2019" name="Front. Microbiol.">
        <title>Ammonia Oxidation by the Arctic Terrestrial Thaumarchaeote Candidatus Nitrosocosmicus arcticus Is Stimulated by Increasing Temperatures.</title>
        <authorList>
            <person name="Alves R.J.E."/>
            <person name="Kerou M."/>
            <person name="Zappe A."/>
            <person name="Bittner R."/>
            <person name="Abby S.S."/>
            <person name="Schmidt H.A."/>
            <person name="Pfeifer K."/>
            <person name="Schleper C."/>
        </authorList>
    </citation>
    <scope>NUCLEOTIDE SEQUENCE [LARGE SCALE GENOMIC DNA]</scope>
    <source>
        <strain evidence="10 11">Kfb</strain>
    </source>
</reference>
<dbReference type="Proteomes" id="UP000315289">
    <property type="component" value="Unassembled WGS sequence"/>
</dbReference>
<dbReference type="GO" id="GO:0019427">
    <property type="term" value="P:acetyl-CoA biosynthetic process from acetate"/>
    <property type="evidence" value="ECO:0007669"/>
    <property type="project" value="UniProtKB-UniRule"/>
</dbReference>
<evidence type="ECO:0000256" key="6">
    <source>
        <dbReference type="NCBIfam" id="TIGR02188"/>
    </source>
</evidence>
<evidence type="ECO:0000256" key="5">
    <source>
        <dbReference type="ARBA" id="ARBA00022840"/>
    </source>
</evidence>
<evidence type="ECO:0000256" key="2">
    <source>
        <dbReference type="ARBA" id="ARBA00013275"/>
    </source>
</evidence>
<dbReference type="PANTHER" id="PTHR24095:SF14">
    <property type="entry name" value="ACETYL-COENZYME A SYNTHETASE 1"/>
    <property type="match status" value="1"/>
</dbReference>
<dbReference type="InterPro" id="IPR011904">
    <property type="entry name" value="Ac_CoA_lig"/>
</dbReference>
<dbReference type="InterPro" id="IPR045851">
    <property type="entry name" value="AMP-bd_C_sf"/>
</dbReference>
<evidence type="ECO:0000256" key="4">
    <source>
        <dbReference type="ARBA" id="ARBA00022741"/>
    </source>
</evidence>
<dbReference type="InterPro" id="IPR042099">
    <property type="entry name" value="ANL_N_sf"/>
</dbReference>
<sequence>MIDPQYRKDGHQEIISLEGNKIKEIKRISQKDPKQFWSNCAKNLAWFKEWEQVLDWSPPFARWFVGGKLNAAYNCLDRHLTSEKKNQAAIIWEGEDGKSVTITYNQLFYRVNQLANALKRLGIKKGDRITIYLPMIPELVISILACARIGAIHSVIFSGFSSQSIIDRVNDAESRIIITADGGYRRGKIIPLKKIVDEAVKQTPTVEKMIVVKRTQEDINMDEKDIWFEDLVNKESNYCVSEWMESNDPLFILYTSGTTGKPKGVVHGSGGYLTHLFNSAKWVFNFVPTDIFFCTADIGWVTGHSYIAYAPLMHGVTEILYEGAPDYPDQGQYWKIIEKHGVTILYTTPTALRSYMRYGNDIPDSYDLSSLRLLGTVGEPINPEVWIWYFNTIGKTNCPIIDTWWQTETGGIMISMCTGIEVIQMKPGSGTFSLPGIEIEIVDDKGKKVEVGKKGYLTVKQPWPGMLLSLWNNNERYRKTYWEKAHNSYFAGDFAYLDQDGYYWILGRADDILKVAGHRLGTIELESAFISHPSIAEAAVTSRKDEIKGETIIAFLVLRKGVESSSHLDIEVNEHIKNTIGPIASAEKIYFVNKLPKTRSGKIMRRLLKSIVNNETIGDITTLEDEASIEEITHELQEINKHL</sequence>
<keyword evidence="3 10" id="KW-0436">Ligase</keyword>
<dbReference type="OrthoDB" id="371752at2157"/>
<evidence type="ECO:0000313" key="10">
    <source>
        <dbReference type="EMBL" id="TVP39128.1"/>
    </source>
</evidence>
<keyword evidence="11" id="KW-1185">Reference proteome</keyword>
<dbReference type="Pfam" id="PF16177">
    <property type="entry name" value="ACAS_N"/>
    <property type="match status" value="1"/>
</dbReference>
<feature type="domain" description="Acetyl-coenzyme A synthetase N-terminal" evidence="9">
    <location>
        <begin position="24"/>
        <end position="75"/>
    </location>
</feature>
<evidence type="ECO:0000259" key="9">
    <source>
        <dbReference type="Pfam" id="PF16177"/>
    </source>
</evidence>
<dbReference type="SUPFAM" id="SSF56801">
    <property type="entry name" value="Acetyl-CoA synthetase-like"/>
    <property type="match status" value="1"/>
</dbReference>
<dbReference type="EMBL" id="VOAH01000020">
    <property type="protein sequence ID" value="TVP39128.1"/>
    <property type="molecule type" value="Genomic_DNA"/>
</dbReference>
<evidence type="ECO:0000313" key="11">
    <source>
        <dbReference type="Proteomes" id="UP000315289"/>
    </source>
</evidence>
<name>A0A557SRA7_9ARCH</name>
<proteinExistence type="inferred from homology"/>
<dbReference type="FunFam" id="3.40.50.12780:FF:000001">
    <property type="entry name" value="Acetyl-coenzyme A synthetase"/>
    <property type="match status" value="1"/>
</dbReference>
<evidence type="ECO:0000256" key="3">
    <source>
        <dbReference type="ARBA" id="ARBA00022598"/>
    </source>
</evidence>
<keyword evidence="4" id="KW-0547">Nucleotide-binding</keyword>
<dbReference type="RefSeq" id="WP_144734511.1">
    <property type="nucleotide sequence ID" value="NZ_ML675593.1"/>
</dbReference>
<dbReference type="Gene3D" id="3.40.50.12780">
    <property type="entry name" value="N-terminal domain of ligase-like"/>
    <property type="match status" value="1"/>
</dbReference>
<dbReference type="InterPro" id="IPR020845">
    <property type="entry name" value="AMP-binding_CS"/>
</dbReference>